<keyword evidence="4" id="KW-0964">Secreted</keyword>
<gene>
    <name evidence="12" type="ORF">LTR77_008252</name>
</gene>
<evidence type="ECO:0000256" key="10">
    <source>
        <dbReference type="SAM" id="SignalP"/>
    </source>
</evidence>
<name>A0AAV9P5M7_9PEZI</name>
<feature type="region of interest" description="Disordered" evidence="9">
    <location>
        <begin position="170"/>
        <end position="230"/>
    </location>
</feature>
<feature type="domain" description="CFEM" evidence="11">
    <location>
        <begin position="18"/>
        <end position="78"/>
    </location>
</feature>
<feature type="signal peptide" evidence="10">
    <location>
        <begin position="1"/>
        <end position="17"/>
    </location>
</feature>
<evidence type="ECO:0000256" key="7">
    <source>
        <dbReference type="ARBA" id="ARBA00023157"/>
    </source>
</evidence>
<keyword evidence="6 10" id="KW-0732">Signal</keyword>
<comment type="caution">
    <text evidence="12">The sequence shown here is derived from an EMBL/GenBank/DDBJ whole genome shotgun (WGS) entry which is preliminary data.</text>
</comment>
<dbReference type="InterPro" id="IPR008427">
    <property type="entry name" value="Extracellular_membr_CFEM_dom"/>
</dbReference>
<feature type="chain" id="PRO_5043519113" description="CFEM domain-containing protein" evidence="10">
    <location>
        <begin position="18"/>
        <end position="230"/>
    </location>
</feature>
<organism evidence="12 13">
    <name type="scientific">Saxophila tyrrhenica</name>
    <dbReference type="NCBI Taxonomy" id="1690608"/>
    <lineage>
        <taxon>Eukaryota</taxon>
        <taxon>Fungi</taxon>
        <taxon>Dikarya</taxon>
        <taxon>Ascomycota</taxon>
        <taxon>Pezizomycotina</taxon>
        <taxon>Dothideomycetes</taxon>
        <taxon>Dothideomycetidae</taxon>
        <taxon>Mycosphaerellales</taxon>
        <taxon>Extremaceae</taxon>
        <taxon>Saxophila</taxon>
    </lineage>
</organism>
<accession>A0AAV9P5M7</accession>
<evidence type="ECO:0000256" key="9">
    <source>
        <dbReference type="SAM" id="MobiDB-lite"/>
    </source>
</evidence>
<evidence type="ECO:0000256" key="5">
    <source>
        <dbReference type="ARBA" id="ARBA00022622"/>
    </source>
</evidence>
<evidence type="ECO:0000256" key="1">
    <source>
        <dbReference type="ARBA" id="ARBA00004589"/>
    </source>
</evidence>
<evidence type="ECO:0000256" key="8">
    <source>
        <dbReference type="ARBA" id="ARBA00023288"/>
    </source>
</evidence>
<feature type="compositionally biased region" description="Pro residues" evidence="9">
    <location>
        <begin position="181"/>
        <end position="214"/>
    </location>
</feature>
<evidence type="ECO:0000256" key="4">
    <source>
        <dbReference type="ARBA" id="ARBA00022525"/>
    </source>
</evidence>
<dbReference type="Proteomes" id="UP001337655">
    <property type="component" value="Unassembled WGS sequence"/>
</dbReference>
<keyword evidence="5" id="KW-0336">GPI-anchor</keyword>
<comment type="similarity">
    <text evidence="3">Belongs to the RBT5 family.</text>
</comment>
<keyword evidence="8" id="KW-0449">Lipoprotein</keyword>
<evidence type="ECO:0000313" key="12">
    <source>
        <dbReference type="EMBL" id="KAK5166708.1"/>
    </source>
</evidence>
<dbReference type="GO" id="GO:0005576">
    <property type="term" value="C:extracellular region"/>
    <property type="evidence" value="ECO:0007669"/>
    <property type="project" value="UniProtKB-SubCell"/>
</dbReference>
<keyword evidence="5" id="KW-0325">Glycoprotein</keyword>
<comment type="subcellular location">
    <subcellularLocation>
        <location evidence="1">Membrane</location>
        <topology evidence="1">Lipid-anchor</topology>
        <topology evidence="1">GPI-anchor</topology>
    </subcellularLocation>
    <subcellularLocation>
        <location evidence="2">Secreted</location>
    </subcellularLocation>
</comment>
<evidence type="ECO:0000256" key="6">
    <source>
        <dbReference type="ARBA" id="ARBA00022729"/>
    </source>
</evidence>
<dbReference type="EMBL" id="JAVRRT010000013">
    <property type="protein sequence ID" value="KAK5166708.1"/>
    <property type="molecule type" value="Genomic_DNA"/>
</dbReference>
<evidence type="ECO:0000256" key="3">
    <source>
        <dbReference type="ARBA" id="ARBA00010031"/>
    </source>
</evidence>
<feature type="compositionally biased region" description="Low complexity" evidence="9">
    <location>
        <begin position="171"/>
        <end position="180"/>
    </location>
</feature>
<dbReference type="GO" id="GO:0098552">
    <property type="term" value="C:side of membrane"/>
    <property type="evidence" value="ECO:0007669"/>
    <property type="project" value="UniProtKB-KW"/>
</dbReference>
<keyword evidence="7" id="KW-1015">Disulfide bond</keyword>
<dbReference type="Pfam" id="PF05730">
    <property type="entry name" value="CFEM"/>
    <property type="match status" value="1"/>
</dbReference>
<dbReference type="RefSeq" id="XP_064656590.1">
    <property type="nucleotide sequence ID" value="XM_064805485.1"/>
</dbReference>
<feature type="region of interest" description="Disordered" evidence="9">
    <location>
        <begin position="108"/>
        <end position="131"/>
    </location>
</feature>
<feature type="compositionally biased region" description="Polar residues" evidence="9">
    <location>
        <begin position="219"/>
        <end position="230"/>
    </location>
</feature>
<dbReference type="AlphaFoldDB" id="A0AAV9P5M7"/>
<dbReference type="GeneID" id="89929586"/>
<keyword evidence="13" id="KW-1185">Reference proteome</keyword>
<keyword evidence="5" id="KW-0472">Membrane</keyword>
<sequence>MKAFTYLLPALAAIATAGKVDECAGSCISKAIAETGCASSDSLCICSSNYFVSSIESCGSCTDDGSNPAAALAQDYCESVSLSKRSNEWEGHSYSWWQKEWRKVRASHRKGSKDEAPTAYEPKPVEPVKSEHPVEDWFTAHPNYLINHPGWLKNHPSWAAKHTDYLKANLPKSHPYYPGKPSSPPSPPSQPGKPHGYPHPQPPPQPHKPYPGKPTPTTTCTTNKPSPTVY</sequence>
<reference evidence="12 13" key="1">
    <citation type="submission" date="2023-08" db="EMBL/GenBank/DDBJ databases">
        <title>Black Yeasts Isolated from many extreme environments.</title>
        <authorList>
            <person name="Coleine C."/>
            <person name="Stajich J.E."/>
            <person name="Selbmann L."/>
        </authorList>
    </citation>
    <scope>NUCLEOTIDE SEQUENCE [LARGE SCALE GENOMIC DNA]</scope>
    <source>
        <strain evidence="12 13">CCFEE 5935</strain>
    </source>
</reference>
<evidence type="ECO:0000313" key="13">
    <source>
        <dbReference type="Proteomes" id="UP001337655"/>
    </source>
</evidence>
<proteinExistence type="inferred from homology"/>
<protein>
    <recommendedName>
        <fullName evidence="11">CFEM domain-containing protein</fullName>
    </recommendedName>
</protein>
<evidence type="ECO:0000259" key="11">
    <source>
        <dbReference type="Pfam" id="PF05730"/>
    </source>
</evidence>
<evidence type="ECO:0000256" key="2">
    <source>
        <dbReference type="ARBA" id="ARBA00004613"/>
    </source>
</evidence>